<organism evidence="2">
    <name type="scientific">Streptomyces sp. R44</name>
    <dbReference type="NCBI Taxonomy" id="3238633"/>
    <lineage>
        <taxon>Bacteria</taxon>
        <taxon>Bacillati</taxon>
        <taxon>Actinomycetota</taxon>
        <taxon>Actinomycetes</taxon>
        <taxon>Kitasatosporales</taxon>
        <taxon>Streptomycetaceae</taxon>
        <taxon>Streptomyces</taxon>
    </lineage>
</organism>
<gene>
    <name evidence="2" type="ORF">AB5J54_00900</name>
</gene>
<evidence type="ECO:0000256" key="1">
    <source>
        <dbReference type="SAM" id="MobiDB-lite"/>
    </source>
</evidence>
<reference evidence="2" key="1">
    <citation type="submission" date="2024-07" db="EMBL/GenBank/DDBJ databases">
        <authorList>
            <person name="Yu S.T."/>
        </authorList>
    </citation>
    <scope>NUCLEOTIDE SEQUENCE</scope>
    <source>
        <strain evidence="2">R44</strain>
    </source>
</reference>
<dbReference type="RefSeq" id="WP_369141923.1">
    <property type="nucleotide sequence ID" value="NZ_CP163444.1"/>
</dbReference>
<name>A0AB39SPB7_9ACTN</name>
<sequence length="125" mass="12724">MLSVPVSAILRAALLLVLAFLCAGLPLTPAGSATQVHGPCAQKVAPTAAFESAHAGGCDADSPGRSVLHRDRRRPVTAAADLPGPPLVARAVPLADPPVGRPRGADTRPRPLGADDPSALQVFRC</sequence>
<evidence type="ECO:0000313" key="2">
    <source>
        <dbReference type="EMBL" id="XDQ69181.1"/>
    </source>
</evidence>
<evidence type="ECO:0008006" key="3">
    <source>
        <dbReference type="Google" id="ProtNLM"/>
    </source>
</evidence>
<accession>A0AB39SPB7</accession>
<protein>
    <recommendedName>
        <fullName evidence="3">Secreted protein</fullName>
    </recommendedName>
</protein>
<dbReference type="AlphaFoldDB" id="A0AB39SPB7"/>
<proteinExistence type="predicted"/>
<feature type="region of interest" description="Disordered" evidence="1">
    <location>
        <begin position="75"/>
        <end position="119"/>
    </location>
</feature>
<dbReference type="EMBL" id="CP163444">
    <property type="protein sequence ID" value="XDQ69181.1"/>
    <property type="molecule type" value="Genomic_DNA"/>
</dbReference>